<dbReference type="PANTHER" id="PTHR31659:SF9">
    <property type="entry name" value="PROTEIN: UPF0503-LIKE PROTEIN, PUTATIVE (DUF740)-RELATED"/>
    <property type="match status" value="1"/>
</dbReference>
<dbReference type="Pfam" id="PF05340">
    <property type="entry name" value="DUF740"/>
    <property type="match status" value="2"/>
</dbReference>
<evidence type="ECO:0000256" key="2">
    <source>
        <dbReference type="SAM" id="MobiDB-lite"/>
    </source>
</evidence>
<proteinExistence type="predicted"/>
<organism evidence="3">
    <name type="scientific">Tanacetum cinerariifolium</name>
    <name type="common">Dalmatian daisy</name>
    <name type="synonym">Chrysanthemum cinerariifolium</name>
    <dbReference type="NCBI Taxonomy" id="118510"/>
    <lineage>
        <taxon>Eukaryota</taxon>
        <taxon>Viridiplantae</taxon>
        <taxon>Streptophyta</taxon>
        <taxon>Embryophyta</taxon>
        <taxon>Tracheophyta</taxon>
        <taxon>Spermatophyta</taxon>
        <taxon>Magnoliopsida</taxon>
        <taxon>eudicotyledons</taxon>
        <taxon>Gunneridae</taxon>
        <taxon>Pentapetalae</taxon>
        <taxon>asterids</taxon>
        <taxon>campanulids</taxon>
        <taxon>Asterales</taxon>
        <taxon>Asteraceae</taxon>
        <taxon>Asteroideae</taxon>
        <taxon>Anthemideae</taxon>
        <taxon>Anthemidinae</taxon>
        <taxon>Tanacetum</taxon>
    </lineage>
</organism>
<evidence type="ECO:0000313" key="3">
    <source>
        <dbReference type="EMBL" id="GEU75292.1"/>
    </source>
</evidence>
<dbReference type="GO" id="GO:0005886">
    <property type="term" value="C:plasma membrane"/>
    <property type="evidence" value="ECO:0007669"/>
    <property type="project" value="TreeGrafter"/>
</dbReference>
<protein>
    <submittedName>
        <fullName evidence="3">Uncharacterized protein</fullName>
    </submittedName>
</protein>
<name>A0A6L2MRH8_TANCI</name>
<dbReference type="AlphaFoldDB" id="A0A6L2MRH8"/>
<keyword evidence="1" id="KW-0175">Coiled coil</keyword>
<evidence type="ECO:0000256" key="1">
    <source>
        <dbReference type="SAM" id="Coils"/>
    </source>
</evidence>
<sequence>MNPPQQPTSQPSVTCNRHPDETFSTFCPLCLCERLTTLDQSTTATTSSHRHSTSAVIKSLFTNTNSLLRRTKSFSAAKNEPLSFDTLEAHRTLSSLFVNDQQIQDVTDVNVNDESSHIAEQSTEIDGIEEELDAIDESLKKMKEHIDGTQFKKNSKSKIWSVSVLSKKWQNWRKKNKKANEHVLPVVDKSIASQYRETQSEIADYGYGRRSCDVDPRFSLDVGRVSFDDPRYSFDEPRASWDGYMIGRSFPRLPPMVEDVAPVVVVPHGVGLGTRVTVDDDKDDLVPGGLGQTKEYYTDSSSKRRKSLDRSNSMRKMVADMDETKLETSVVSNAKVSPASVECNYGRNGGLRVPSIGCERELARDSNANSLRDDCSETFELRFRDGEKKEGKKTRRWKWKLWGFIQRRVNKDYDEDDRFSRLNGVARSYSGSWEQSGTNHKVFRSNSSVSWRNSSVDMKKSNSEMNRLANGKNKRVGGDEFVLERNRSARHSPNHADSGLLRFYLTPLRGSQRSKPTSNSNNSIARNTLRL</sequence>
<dbReference type="InterPro" id="IPR008004">
    <property type="entry name" value="OCTOPUS-like"/>
</dbReference>
<feature type="coiled-coil region" evidence="1">
    <location>
        <begin position="118"/>
        <end position="145"/>
    </location>
</feature>
<reference evidence="3" key="1">
    <citation type="journal article" date="2019" name="Sci. Rep.">
        <title>Draft genome of Tanacetum cinerariifolium, the natural source of mosquito coil.</title>
        <authorList>
            <person name="Yamashiro T."/>
            <person name="Shiraishi A."/>
            <person name="Satake H."/>
            <person name="Nakayama K."/>
        </authorList>
    </citation>
    <scope>NUCLEOTIDE SEQUENCE</scope>
</reference>
<feature type="region of interest" description="Disordered" evidence="2">
    <location>
        <begin position="509"/>
        <end position="531"/>
    </location>
</feature>
<dbReference type="EMBL" id="BKCJ010007054">
    <property type="protein sequence ID" value="GEU75292.1"/>
    <property type="molecule type" value="Genomic_DNA"/>
</dbReference>
<dbReference type="PANTHER" id="PTHR31659">
    <property type="entry name" value="PROTEIN: UPF0503-LIKE PROTEIN, PUTATIVE (DUF740)-RELATED"/>
    <property type="match status" value="1"/>
</dbReference>
<gene>
    <name evidence="3" type="ORF">Tci_047270</name>
</gene>
<accession>A0A6L2MRH8</accession>
<feature type="region of interest" description="Disordered" evidence="2">
    <location>
        <begin position="287"/>
        <end position="313"/>
    </location>
</feature>
<comment type="caution">
    <text evidence="3">The sequence shown here is derived from an EMBL/GenBank/DDBJ whole genome shotgun (WGS) entry which is preliminary data.</text>
</comment>